<feature type="signal peptide" evidence="2">
    <location>
        <begin position="1"/>
        <end position="20"/>
    </location>
</feature>
<name>A0A2N5RZ51_9BASI</name>
<dbReference type="EMBL" id="PGCJ01000060">
    <property type="protein sequence ID" value="PLW53512.1"/>
    <property type="molecule type" value="Genomic_DNA"/>
</dbReference>
<organism evidence="3 5">
    <name type="scientific">Puccinia coronata f. sp. avenae</name>
    <dbReference type="NCBI Taxonomy" id="200324"/>
    <lineage>
        <taxon>Eukaryota</taxon>
        <taxon>Fungi</taxon>
        <taxon>Dikarya</taxon>
        <taxon>Basidiomycota</taxon>
        <taxon>Pucciniomycotina</taxon>
        <taxon>Pucciniomycetes</taxon>
        <taxon>Pucciniales</taxon>
        <taxon>Pucciniaceae</taxon>
        <taxon>Puccinia</taxon>
    </lineage>
</organism>
<gene>
    <name evidence="4" type="ORF">PCANC_07193</name>
    <name evidence="3" type="ORF">PCANC_27324</name>
</gene>
<evidence type="ECO:0000256" key="2">
    <source>
        <dbReference type="SAM" id="SignalP"/>
    </source>
</evidence>
<evidence type="ECO:0000313" key="5">
    <source>
        <dbReference type="Proteomes" id="UP000235388"/>
    </source>
</evidence>
<comment type="caution">
    <text evidence="3">The sequence shown here is derived from an EMBL/GenBank/DDBJ whole genome shotgun (WGS) entry which is preliminary data.</text>
</comment>
<dbReference type="AlphaFoldDB" id="A0A2N5RZ51"/>
<proteinExistence type="predicted"/>
<evidence type="ECO:0000313" key="3">
    <source>
        <dbReference type="EMBL" id="PLW06234.1"/>
    </source>
</evidence>
<dbReference type="EMBL" id="PGCJ01001337">
    <property type="protein sequence ID" value="PLW06234.1"/>
    <property type="molecule type" value="Genomic_DNA"/>
</dbReference>
<accession>A0A2N5RZ51</accession>
<protein>
    <submittedName>
        <fullName evidence="3">Uncharacterized protein</fullName>
    </submittedName>
</protein>
<feature type="region of interest" description="Disordered" evidence="1">
    <location>
        <begin position="182"/>
        <end position="226"/>
    </location>
</feature>
<evidence type="ECO:0000313" key="4">
    <source>
        <dbReference type="EMBL" id="PLW53512.1"/>
    </source>
</evidence>
<keyword evidence="5" id="KW-1185">Reference proteome</keyword>
<reference evidence="3 5" key="1">
    <citation type="submission" date="2017-11" db="EMBL/GenBank/DDBJ databases">
        <title>De novo assembly and phasing of dikaryotic genomes from two isolates of Puccinia coronata f. sp. avenae, the causal agent of oat crown rust.</title>
        <authorList>
            <person name="Miller M.E."/>
            <person name="Zhang Y."/>
            <person name="Omidvar V."/>
            <person name="Sperschneider J."/>
            <person name="Schwessinger B."/>
            <person name="Raley C."/>
            <person name="Palmer J.M."/>
            <person name="Garnica D."/>
            <person name="Upadhyaya N."/>
            <person name="Rathjen J."/>
            <person name="Taylor J.M."/>
            <person name="Park R.F."/>
            <person name="Dodds P.N."/>
            <person name="Hirsch C.D."/>
            <person name="Kianian S.F."/>
            <person name="Figueroa M."/>
        </authorList>
    </citation>
    <scope>NUCLEOTIDE SEQUENCE [LARGE SCALE GENOMIC DNA]</scope>
    <source>
        <strain evidence="3">12NC29</strain>
    </source>
</reference>
<evidence type="ECO:0000256" key="1">
    <source>
        <dbReference type="SAM" id="MobiDB-lite"/>
    </source>
</evidence>
<keyword evidence="2" id="KW-0732">Signal</keyword>
<dbReference type="Proteomes" id="UP000235388">
    <property type="component" value="Unassembled WGS sequence"/>
</dbReference>
<sequence length="226" mass="25577">MNFMLNLFLIATELAVSCRADLEWNPLEGHWGNWNEENQRLLEYINTQSTSSEDVDDDFFEGLPDNLEEYFMAHVDAANEGLKITDRSLGQVPSPNNSLEYIAPRNLPLLGEIGMNAEEGGFYRLVFTRDLFHFPKSDDSRLPSRIYMIEGIIKKRAAESPSNPPGLVIKSDEMKTFMEPFKRAFSQTPGGKKAPKRSDLKRTFSQTCSDKKLPKTSDLAATGNQF</sequence>
<feature type="chain" id="PRO_5015083473" evidence="2">
    <location>
        <begin position="21"/>
        <end position="226"/>
    </location>
</feature>